<feature type="domain" description="CCHC-type" evidence="2">
    <location>
        <begin position="77"/>
        <end position="93"/>
    </location>
</feature>
<keyword evidence="1" id="KW-0862">Zinc</keyword>
<dbReference type="InterPro" id="IPR001878">
    <property type="entry name" value="Znf_CCHC"/>
</dbReference>
<accession>A0AA38GNQ2</accession>
<organism evidence="3 4">
    <name type="scientific">Taxus chinensis</name>
    <name type="common">Chinese yew</name>
    <name type="synonym">Taxus wallichiana var. chinensis</name>
    <dbReference type="NCBI Taxonomy" id="29808"/>
    <lineage>
        <taxon>Eukaryota</taxon>
        <taxon>Viridiplantae</taxon>
        <taxon>Streptophyta</taxon>
        <taxon>Embryophyta</taxon>
        <taxon>Tracheophyta</taxon>
        <taxon>Spermatophyta</taxon>
        <taxon>Pinopsida</taxon>
        <taxon>Pinidae</taxon>
        <taxon>Conifers II</taxon>
        <taxon>Cupressales</taxon>
        <taxon>Taxaceae</taxon>
        <taxon>Taxus</taxon>
    </lineage>
</organism>
<dbReference type="GO" id="GO:0003676">
    <property type="term" value="F:nucleic acid binding"/>
    <property type="evidence" value="ECO:0007669"/>
    <property type="project" value="InterPro"/>
</dbReference>
<keyword evidence="1" id="KW-0863">Zinc-finger</keyword>
<dbReference type="AlphaFoldDB" id="A0AA38GNQ2"/>
<name>A0AA38GNQ2_TAXCH</name>
<dbReference type="InterPro" id="IPR040256">
    <property type="entry name" value="At4g02000-like"/>
</dbReference>
<protein>
    <recommendedName>
        <fullName evidence="2">CCHC-type domain-containing protein</fullName>
    </recommendedName>
</protein>
<sequence length="134" mass="15673">LPGLPLQFWDDEILLNIAKSLGALIELDGPTRNRSRLAFARFCISSEMEQELPEHIILKSKYGMWNQKIEFETFHLRCKQCHRIGHFTKKCPNKEISSEEDKHKKKEQPVGDLELIKECRVLDIESQREDKAPN</sequence>
<dbReference type="PANTHER" id="PTHR31286:SF99">
    <property type="entry name" value="DUF4283 DOMAIN-CONTAINING PROTEIN"/>
    <property type="match status" value="1"/>
</dbReference>
<gene>
    <name evidence="3" type="ORF">KI387_007040</name>
</gene>
<proteinExistence type="predicted"/>
<dbReference type="GO" id="GO:0008270">
    <property type="term" value="F:zinc ion binding"/>
    <property type="evidence" value="ECO:0007669"/>
    <property type="project" value="UniProtKB-KW"/>
</dbReference>
<dbReference type="SUPFAM" id="SSF57756">
    <property type="entry name" value="Retrovirus zinc finger-like domains"/>
    <property type="match status" value="1"/>
</dbReference>
<keyword evidence="1" id="KW-0479">Metal-binding</keyword>
<evidence type="ECO:0000313" key="4">
    <source>
        <dbReference type="Proteomes" id="UP000824469"/>
    </source>
</evidence>
<comment type="caution">
    <text evidence="3">The sequence shown here is derived from an EMBL/GenBank/DDBJ whole genome shotgun (WGS) entry which is preliminary data.</text>
</comment>
<evidence type="ECO:0000259" key="2">
    <source>
        <dbReference type="PROSITE" id="PS50158"/>
    </source>
</evidence>
<feature type="non-terminal residue" evidence="3">
    <location>
        <position position="1"/>
    </location>
</feature>
<dbReference type="InterPro" id="IPR036875">
    <property type="entry name" value="Znf_CCHC_sf"/>
</dbReference>
<keyword evidence="4" id="KW-1185">Reference proteome</keyword>
<dbReference type="Proteomes" id="UP000824469">
    <property type="component" value="Unassembled WGS sequence"/>
</dbReference>
<dbReference type="PROSITE" id="PS50158">
    <property type="entry name" value="ZF_CCHC"/>
    <property type="match status" value="1"/>
</dbReference>
<evidence type="ECO:0000256" key="1">
    <source>
        <dbReference type="PROSITE-ProRule" id="PRU00047"/>
    </source>
</evidence>
<evidence type="ECO:0000313" key="3">
    <source>
        <dbReference type="EMBL" id="KAH9326862.1"/>
    </source>
</evidence>
<dbReference type="PANTHER" id="PTHR31286">
    <property type="entry name" value="GLYCINE-RICH CELL WALL STRUCTURAL PROTEIN 1.8-LIKE"/>
    <property type="match status" value="1"/>
</dbReference>
<reference evidence="3 4" key="1">
    <citation type="journal article" date="2021" name="Nat. Plants">
        <title>The Taxus genome provides insights into paclitaxel biosynthesis.</title>
        <authorList>
            <person name="Xiong X."/>
            <person name="Gou J."/>
            <person name="Liao Q."/>
            <person name="Li Y."/>
            <person name="Zhou Q."/>
            <person name="Bi G."/>
            <person name="Li C."/>
            <person name="Du R."/>
            <person name="Wang X."/>
            <person name="Sun T."/>
            <person name="Guo L."/>
            <person name="Liang H."/>
            <person name="Lu P."/>
            <person name="Wu Y."/>
            <person name="Zhang Z."/>
            <person name="Ro D.K."/>
            <person name="Shang Y."/>
            <person name="Huang S."/>
            <person name="Yan J."/>
        </authorList>
    </citation>
    <scope>NUCLEOTIDE SEQUENCE [LARGE SCALE GENOMIC DNA]</scope>
    <source>
        <strain evidence="3">Ta-2019</strain>
    </source>
</reference>
<dbReference type="EMBL" id="JAHRHJ020000002">
    <property type="protein sequence ID" value="KAH9326862.1"/>
    <property type="molecule type" value="Genomic_DNA"/>
</dbReference>